<organism evidence="2 3">
    <name type="scientific">Brachionus calyciflorus</name>
    <dbReference type="NCBI Taxonomy" id="104777"/>
    <lineage>
        <taxon>Eukaryota</taxon>
        <taxon>Metazoa</taxon>
        <taxon>Spiralia</taxon>
        <taxon>Gnathifera</taxon>
        <taxon>Rotifera</taxon>
        <taxon>Eurotatoria</taxon>
        <taxon>Monogononta</taxon>
        <taxon>Pseudotrocha</taxon>
        <taxon>Ploima</taxon>
        <taxon>Brachionidae</taxon>
        <taxon>Brachionus</taxon>
    </lineage>
</organism>
<dbReference type="AlphaFoldDB" id="A0A813QFD1"/>
<sequence>MAENNETFDDISQNPRKNRENKSGLQTAIRVLSILPCFPKYEPKPETPNIDQLKAILSKFRNQDANQTDVSVLDRVNSHSLSQWTEKLLTFLPNINDLPDKDSQTAGVVTHFDTIKKFYTTVQNAGFDTTPEMDLFFNSLQIYESIMSIAFVVFQDHPESMKAITDNVTKAIDHVQGYGTQGCCAIAFCGVAILSKFNSILGAIDQKLGELGVVKVADFVTQIIEIFCRFFNIDIRDTEKIQAISESIQDMVKSVSGVLKKIFGDSIPDMDRKKKWGPLSITERIRAKLSKFENQSQIVGRTVNSFEKFFNTVEKIDDNFEDLKINKNTSRAYGSTDEDTDKIEARPLLATQIADKQLSAFEQVTAIGRLFQHLETILFYGVLLFKNEDEVLNPLLDNVDECTRILEKYAGLHPLYKILCGPNYLSKLKVIVKKIANLLESSKLKFNSPREFLAELKQRYPDLLYLLCESYLNDNLKQKLEFLPDPLENALNDAMNGALSKFKNKFKF</sequence>
<name>A0A813QFD1_9BILA</name>
<accession>A0A813QFD1</accession>
<protein>
    <submittedName>
        <fullName evidence="2">Uncharacterized protein</fullName>
    </submittedName>
</protein>
<reference evidence="2" key="1">
    <citation type="submission" date="2021-02" db="EMBL/GenBank/DDBJ databases">
        <authorList>
            <person name="Nowell W R."/>
        </authorList>
    </citation>
    <scope>NUCLEOTIDE SEQUENCE</scope>
    <source>
        <strain evidence="2">Ploen Becks lab</strain>
    </source>
</reference>
<evidence type="ECO:0000256" key="1">
    <source>
        <dbReference type="SAM" id="MobiDB-lite"/>
    </source>
</evidence>
<comment type="caution">
    <text evidence="2">The sequence shown here is derived from an EMBL/GenBank/DDBJ whole genome shotgun (WGS) entry which is preliminary data.</text>
</comment>
<feature type="region of interest" description="Disordered" evidence="1">
    <location>
        <begin position="1"/>
        <end position="23"/>
    </location>
</feature>
<evidence type="ECO:0000313" key="2">
    <source>
        <dbReference type="EMBL" id="CAF0765942.1"/>
    </source>
</evidence>
<evidence type="ECO:0000313" key="3">
    <source>
        <dbReference type="Proteomes" id="UP000663879"/>
    </source>
</evidence>
<dbReference type="Proteomes" id="UP000663879">
    <property type="component" value="Unassembled WGS sequence"/>
</dbReference>
<dbReference type="EMBL" id="CAJNOC010000475">
    <property type="protein sequence ID" value="CAF0765942.1"/>
    <property type="molecule type" value="Genomic_DNA"/>
</dbReference>
<gene>
    <name evidence="2" type="ORF">OXX778_LOCUS4691</name>
</gene>
<proteinExistence type="predicted"/>
<dbReference type="OrthoDB" id="10035935at2759"/>
<keyword evidence="3" id="KW-1185">Reference proteome</keyword>